<dbReference type="EMBL" id="FXUF01000007">
    <property type="protein sequence ID" value="SMP58789.1"/>
    <property type="molecule type" value="Genomic_DNA"/>
</dbReference>
<name>A0AA45WWC8_9CLOT</name>
<dbReference type="PANTHER" id="PTHR38342">
    <property type="entry name" value="SLR5037 PROTEIN"/>
    <property type="match status" value="1"/>
</dbReference>
<reference evidence="2" key="1">
    <citation type="submission" date="2017-05" db="EMBL/GenBank/DDBJ databases">
        <authorList>
            <person name="Varghese N."/>
            <person name="Submissions S."/>
        </authorList>
    </citation>
    <scope>NUCLEOTIDE SEQUENCE</scope>
    <source>
        <strain evidence="2">Su22</strain>
    </source>
</reference>
<dbReference type="SUPFAM" id="SSF103247">
    <property type="entry name" value="TT1751-like"/>
    <property type="match status" value="1"/>
</dbReference>
<dbReference type="Gene3D" id="3.30.310.70">
    <property type="entry name" value="TT1751-like domain"/>
    <property type="match status" value="1"/>
</dbReference>
<keyword evidence="3" id="KW-1185">Reference proteome</keyword>
<evidence type="ECO:0000313" key="3">
    <source>
        <dbReference type="Proteomes" id="UP001158066"/>
    </source>
</evidence>
<evidence type="ECO:0000313" key="2">
    <source>
        <dbReference type="EMBL" id="SMP58789.1"/>
    </source>
</evidence>
<dbReference type="CDD" id="cd14797">
    <property type="entry name" value="DUF302"/>
    <property type="match status" value="1"/>
</dbReference>
<organism evidence="2 3">
    <name type="scientific">Anoxynatronum buryatiense</name>
    <dbReference type="NCBI Taxonomy" id="489973"/>
    <lineage>
        <taxon>Bacteria</taxon>
        <taxon>Bacillati</taxon>
        <taxon>Bacillota</taxon>
        <taxon>Clostridia</taxon>
        <taxon>Eubacteriales</taxon>
        <taxon>Clostridiaceae</taxon>
        <taxon>Anoxynatronum</taxon>
    </lineage>
</organism>
<comment type="caution">
    <text evidence="2">The sequence shown here is derived from an EMBL/GenBank/DDBJ whole genome shotgun (WGS) entry which is preliminary data.</text>
</comment>
<dbReference type="PANTHER" id="PTHR38342:SF1">
    <property type="entry name" value="SLR5037 PROTEIN"/>
    <property type="match status" value="1"/>
</dbReference>
<gene>
    <name evidence="2" type="ORF">SAMN06296020_107126</name>
</gene>
<accession>A0AA45WWC8</accession>
<dbReference type="InterPro" id="IPR016796">
    <property type="entry name" value="UCP021774"/>
</dbReference>
<dbReference type="PIRSF" id="PIRSF021774">
    <property type="entry name" value="UCP021774"/>
    <property type="match status" value="1"/>
</dbReference>
<dbReference type="AlphaFoldDB" id="A0AA45WWC8"/>
<evidence type="ECO:0000259" key="1">
    <source>
        <dbReference type="Pfam" id="PF03625"/>
    </source>
</evidence>
<protein>
    <submittedName>
        <fullName evidence="2">Uncharacterized conserved protein, DUF302 family</fullName>
    </submittedName>
</protein>
<dbReference type="RefSeq" id="WP_283409449.1">
    <property type="nucleotide sequence ID" value="NZ_FXUF01000007.1"/>
</dbReference>
<dbReference type="Pfam" id="PF03625">
    <property type="entry name" value="DUF302"/>
    <property type="match status" value="1"/>
</dbReference>
<proteinExistence type="predicted"/>
<feature type="domain" description="DUF302" evidence="1">
    <location>
        <begin position="38"/>
        <end position="99"/>
    </location>
</feature>
<dbReference type="Proteomes" id="UP001158066">
    <property type="component" value="Unassembled WGS sequence"/>
</dbReference>
<dbReference type="InterPro" id="IPR035923">
    <property type="entry name" value="TT1751-like_sf"/>
</dbReference>
<sequence length="131" mass="14755">MAFTYTYTVKTVMPVAEAVETVKKSLQQNGFGTLWQLNVPEKLQEKGVNYQREAVILEVCNPEHARNALEANLQVIYFLPCKVVVFDDGEETSIGMVLPTVMMENLQDTALTAFAREVEETLQKALDEAIR</sequence>
<dbReference type="InterPro" id="IPR005180">
    <property type="entry name" value="DUF302"/>
</dbReference>